<dbReference type="SUPFAM" id="SSF161098">
    <property type="entry name" value="MetI-like"/>
    <property type="match status" value="1"/>
</dbReference>
<keyword evidence="4 7" id="KW-0812">Transmembrane</keyword>
<dbReference type="PANTHER" id="PTHR43005">
    <property type="entry name" value="BLR7065 PROTEIN"/>
    <property type="match status" value="1"/>
</dbReference>
<keyword evidence="5 7" id="KW-1133">Transmembrane helix</keyword>
<proteinExistence type="inferred from homology"/>
<dbReference type="EMBL" id="FMJD01000008">
    <property type="protein sequence ID" value="SCM76224.1"/>
    <property type="molecule type" value="Genomic_DNA"/>
</dbReference>
<reference evidence="9" key="1">
    <citation type="submission" date="2016-08" db="EMBL/GenBank/DDBJ databases">
        <authorList>
            <person name="Seilhamer J.J."/>
        </authorList>
    </citation>
    <scope>NUCLEOTIDE SEQUENCE</scope>
    <source>
        <strain evidence="9">86</strain>
    </source>
</reference>
<evidence type="ECO:0000256" key="5">
    <source>
        <dbReference type="ARBA" id="ARBA00022989"/>
    </source>
</evidence>
<keyword evidence="2 7" id="KW-0813">Transport</keyword>
<keyword evidence="9" id="KW-0762">Sugar transport</keyword>
<sequence>MAEPVTVYPGDRRFAYLALAPSVALVLMLIAVPTVAIFALAVQDVPLGRYSGDFVGLANFRRLFADADFYAALGNTFIWIGGSVGLEMLFGTGLALLLNQRFPLRWLARTILLAPYLLPTIVAVLVWRYMFDDIVGIVNHIAISAGLVARPIQWLTSPRVALLSVILIGVWKFTPFVVIAILGILQSIPGEQYDAAKLDGAGPVRRFVTITLPHILPVFVLTALLRTIWTAHKFDLIYLLTGGGPINATTTLPVLVYVRGFHDFDAGGASAIALVILLLIALLLVPYLLIHRWSEARQ</sequence>
<comment type="subcellular location">
    <subcellularLocation>
        <location evidence="1 7">Cell membrane</location>
        <topology evidence="1 7">Multi-pass membrane protein</topology>
    </subcellularLocation>
</comment>
<accession>A0A212LF80</accession>
<name>A0A212LF80_9HYPH</name>
<evidence type="ECO:0000256" key="7">
    <source>
        <dbReference type="RuleBase" id="RU363032"/>
    </source>
</evidence>
<organism evidence="9">
    <name type="scientific">uncultured Pleomorphomonas sp</name>
    <dbReference type="NCBI Taxonomy" id="442121"/>
    <lineage>
        <taxon>Bacteria</taxon>
        <taxon>Pseudomonadati</taxon>
        <taxon>Pseudomonadota</taxon>
        <taxon>Alphaproteobacteria</taxon>
        <taxon>Hyphomicrobiales</taxon>
        <taxon>Pleomorphomonadaceae</taxon>
        <taxon>Pleomorphomonas</taxon>
        <taxon>environmental samples</taxon>
    </lineage>
</organism>
<gene>
    <name evidence="9" type="ORF">KL86PLE_40029</name>
</gene>
<keyword evidence="3" id="KW-1003">Cell membrane</keyword>
<feature type="transmembrane region" description="Helical" evidence="7">
    <location>
        <begin position="160"/>
        <end position="184"/>
    </location>
</feature>
<dbReference type="InterPro" id="IPR035906">
    <property type="entry name" value="MetI-like_sf"/>
</dbReference>
<evidence type="ECO:0000256" key="4">
    <source>
        <dbReference type="ARBA" id="ARBA00022692"/>
    </source>
</evidence>
<evidence type="ECO:0000256" key="6">
    <source>
        <dbReference type="ARBA" id="ARBA00023136"/>
    </source>
</evidence>
<dbReference type="InterPro" id="IPR000515">
    <property type="entry name" value="MetI-like"/>
</dbReference>
<feature type="transmembrane region" description="Helical" evidence="7">
    <location>
        <begin position="77"/>
        <end position="98"/>
    </location>
</feature>
<dbReference type="Gene3D" id="1.10.3720.10">
    <property type="entry name" value="MetI-like"/>
    <property type="match status" value="1"/>
</dbReference>
<feature type="transmembrane region" description="Helical" evidence="7">
    <location>
        <begin position="204"/>
        <end position="225"/>
    </location>
</feature>
<protein>
    <submittedName>
        <fullName evidence="9">ABC-type sugar transport systems, permease component</fullName>
    </submittedName>
</protein>
<dbReference type="GO" id="GO:0005886">
    <property type="term" value="C:plasma membrane"/>
    <property type="evidence" value="ECO:0007669"/>
    <property type="project" value="UniProtKB-SubCell"/>
</dbReference>
<dbReference type="PANTHER" id="PTHR43005:SF1">
    <property type="entry name" value="SPERMIDINE_PUTRESCINE TRANSPORT SYSTEM PERMEASE PROTEIN"/>
    <property type="match status" value="1"/>
</dbReference>
<evidence type="ECO:0000256" key="2">
    <source>
        <dbReference type="ARBA" id="ARBA00022448"/>
    </source>
</evidence>
<evidence type="ECO:0000256" key="3">
    <source>
        <dbReference type="ARBA" id="ARBA00022475"/>
    </source>
</evidence>
<feature type="transmembrane region" description="Helical" evidence="7">
    <location>
        <begin position="14"/>
        <end position="42"/>
    </location>
</feature>
<dbReference type="AlphaFoldDB" id="A0A212LF80"/>
<keyword evidence="6 7" id="KW-0472">Membrane</keyword>
<feature type="transmembrane region" description="Helical" evidence="7">
    <location>
        <begin position="134"/>
        <end position="153"/>
    </location>
</feature>
<dbReference type="PROSITE" id="PS50928">
    <property type="entry name" value="ABC_TM1"/>
    <property type="match status" value="1"/>
</dbReference>
<feature type="domain" description="ABC transmembrane type-1" evidence="8">
    <location>
        <begin position="73"/>
        <end position="285"/>
    </location>
</feature>
<evidence type="ECO:0000259" key="8">
    <source>
        <dbReference type="PROSITE" id="PS50928"/>
    </source>
</evidence>
<dbReference type="Pfam" id="PF00528">
    <property type="entry name" value="BPD_transp_1"/>
    <property type="match status" value="1"/>
</dbReference>
<feature type="transmembrane region" description="Helical" evidence="7">
    <location>
        <begin position="237"/>
        <end position="258"/>
    </location>
</feature>
<dbReference type="CDD" id="cd06261">
    <property type="entry name" value="TM_PBP2"/>
    <property type="match status" value="1"/>
</dbReference>
<comment type="similarity">
    <text evidence="7">Belongs to the binding-protein-dependent transport system permease family.</text>
</comment>
<dbReference type="GO" id="GO:0055085">
    <property type="term" value="P:transmembrane transport"/>
    <property type="evidence" value="ECO:0007669"/>
    <property type="project" value="InterPro"/>
</dbReference>
<evidence type="ECO:0000313" key="9">
    <source>
        <dbReference type="EMBL" id="SCM76224.1"/>
    </source>
</evidence>
<feature type="transmembrane region" description="Helical" evidence="7">
    <location>
        <begin position="110"/>
        <end position="128"/>
    </location>
</feature>
<evidence type="ECO:0000256" key="1">
    <source>
        <dbReference type="ARBA" id="ARBA00004651"/>
    </source>
</evidence>
<dbReference type="RefSeq" id="WP_100079537.1">
    <property type="nucleotide sequence ID" value="NZ_LT608334.1"/>
</dbReference>
<feature type="transmembrane region" description="Helical" evidence="7">
    <location>
        <begin position="270"/>
        <end position="290"/>
    </location>
</feature>